<dbReference type="Proteomes" id="UP001182556">
    <property type="component" value="Unassembled WGS sequence"/>
</dbReference>
<organism evidence="1 2">
    <name type="scientific">Papiliotrema laurentii</name>
    <name type="common">Cryptococcus laurentii</name>
    <dbReference type="NCBI Taxonomy" id="5418"/>
    <lineage>
        <taxon>Eukaryota</taxon>
        <taxon>Fungi</taxon>
        <taxon>Dikarya</taxon>
        <taxon>Basidiomycota</taxon>
        <taxon>Agaricomycotina</taxon>
        <taxon>Tremellomycetes</taxon>
        <taxon>Tremellales</taxon>
        <taxon>Rhynchogastremaceae</taxon>
        <taxon>Papiliotrema</taxon>
    </lineage>
</organism>
<dbReference type="AlphaFoldDB" id="A0AAD9FR33"/>
<evidence type="ECO:0000313" key="2">
    <source>
        <dbReference type="Proteomes" id="UP001182556"/>
    </source>
</evidence>
<gene>
    <name evidence="1" type="ORF">DB88DRAFT_486347</name>
</gene>
<evidence type="ECO:0000313" key="1">
    <source>
        <dbReference type="EMBL" id="KAK1924660.1"/>
    </source>
</evidence>
<proteinExistence type="predicted"/>
<accession>A0AAD9FR33</accession>
<dbReference type="EMBL" id="JAODAN010000004">
    <property type="protein sequence ID" value="KAK1924660.1"/>
    <property type="molecule type" value="Genomic_DNA"/>
</dbReference>
<sequence length="201" mass="22314">MPANEDGMEVEETGTAEKEELRARLKPLSALLWPPEPDSSIFTDPLRRDDPKPLRHEELLRIATAPQLRHLLSATALPQILRILDALPTPHMRQSTLARLLGLDAESLAKPTSNPLLTRSDSPPPLGELLDTIAGKKEEDNRGWNESGWWLGREGTKEGRVWVGEEEKKIMRLFASVVCDAIDGGQGEDSGWGQGDLTWEV</sequence>
<name>A0AAD9FR33_PAPLA</name>
<keyword evidence="2" id="KW-1185">Reference proteome</keyword>
<protein>
    <submittedName>
        <fullName evidence="1">Uncharacterized protein</fullName>
    </submittedName>
</protein>
<reference evidence="1" key="1">
    <citation type="submission" date="2023-02" db="EMBL/GenBank/DDBJ databases">
        <title>Identification and recombinant expression of a fungal hydrolase from Papiliotrema laurentii that hydrolyzes apple cutin and clears colloidal polyester polyurethane.</title>
        <authorList>
            <consortium name="DOE Joint Genome Institute"/>
            <person name="Roman V.A."/>
            <person name="Bojanowski C."/>
            <person name="Crable B.R."/>
            <person name="Wagner D.N."/>
            <person name="Hung C.S."/>
            <person name="Nadeau L.J."/>
            <person name="Schratz L."/>
            <person name="Haridas S."/>
            <person name="Pangilinan J."/>
            <person name="Lipzen A."/>
            <person name="Na H."/>
            <person name="Yan M."/>
            <person name="Ng V."/>
            <person name="Grigoriev I.V."/>
            <person name="Spatafora J.W."/>
            <person name="Barlow D."/>
            <person name="Biffinger J."/>
            <person name="Kelley-Loughnane N."/>
            <person name="Varaljay V.A."/>
            <person name="Crookes-Goodson W.J."/>
        </authorList>
    </citation>
    <scope>NUCLEOTIDE SEQUENCE</scope>
    <source>
        <strain evidence="1">5307AH</strain>
    </source>
</reference>
<comment type="caution">
    <text evidence="1">The sequence shown here is derived from an EMBL/GenBank/DDBJ whole genome shotgun (WGS) entry which is preliminary data.</text>
</comment>